<evidence type="ECO:0000256" key="1">
    <source>
        <dbReference type="ARBA" id="ARBA00009981"/>
    </source>
</evidence>
<dbReference type="InterPro" id="IPR036165">
    <property type="entry name" value="YefM-like_sf"/>
</dbReference>
<gene>
    <name evidence="2" type="ORF">GKD68_13970</name>
</gene>
<evidence type="ECO:0000313" key="2">
    <source>
        <dbReference type="EMBL" id="MRZ55835.1"/>
    </source>
</evidence>
<comment type="similarity">
    <text evidence="1">Belongs to the phD/YefM antitoxin family.</text>
</comment>
<dbReference type="Proteomes" id="UP000432516">
    <property type="component" value="Unassembled WGS sequence"/>
</dbReference>
<comment type="caution">
    <text evidence="2">The sequence shown here is derived from an EMBL/GenBank/DDBJ whole genome shotgun (WGS) entry which is preliminary data.</text>
</comment>
<dbReference type="SUPFAM" id="SSF143120">
    <property type="entry name" value="YefM-like"/>
    <property type="match status" value="1"/>
</dbReference>
<dbReference type="RefSeq" id="WP_009274885.1">
    <property type="nucleotide sequence ID" value="NZ_CAXSUO010000009.1"/>
</dbReference>
<proteinExistence type="inferred from homology"/>
<dbReference type="AlphaFoldDB" id="A0A6I2NS68"/>
<sequence>MAVIQITSREFREKQASMFALADNGEQVVIRRRGKVSYMLTPVYEEDFVLSPELEERLEEGRRQYREGNVTTCTTKEELNKFLETL</sequence>
<evidence type="ECO:0000313" key="3">
    <source>
        <dbReference type="Proteomes" id="UP000432516"/>
    </source>
</evidence>
<organism evidence="2 3">
    <name type="scientific">Parabacteroides distasonis</name>
    <dbReference type="NCBI Taxonomy" id="823"/>
    <lineage>
        <taxon>Bacteria</taxon>
        <taxon>Pseudomonadati</taxon>
        <taxon>Bacteroidota</taxon>
        <taxon>Bacteroidia</taxon>
        <taxon>Bacteroidales</taxon>
        <taxon>Tannerellaceae</taxon>
        <taxon>Parabacteroides</taxon>
    </lineage>
</organism>
<dbReference type="EMBL" id="WKNE01000010">
    <property type="protein sequence ID" value="MRZ55835.1"/>
    <property type="molecule type" value="Genomic_DNA"/>
</dbReference>
<reference evidence="2 3" key="1">
    <citation type="journal article" date="2019" name="Nat. Med.">
        <title>A library of human gut bacterial isolates paired with longitudinal multiomics data enables mechanistic microbiome research.</title>
        <authorList>
            <person name="Poyet M."/>
            <person name="Groussin M."/>
            <person name="Gibbons S.M."/>
            <person name="Avila-Pacheco J."/>
            <person name="Jiang X."/>
            <person name="Kearney S.M."/>
            <person name="Perrotta A.R."/>
            <person name="Berdy B."/>
            <person name="Zhao S."/>
            <person name="Lieberman T.D."/>
            <person name="Swanson P.K."/>
            <person name="Smith M."/>
            <person name="Roesemann S."/>
            <person name="Alexander J.E."/>
            <person name="Rich S.A."/>
            <person name="Livny J."/>
            <person name="Vlamakis H."/>
            <person name="Clish C."/>
            <person name="Bullock K."/>
            <person name="Deik A."/>
            <person name="Scott J."/>
            <person name="Pierce K.A."/>
            <person name="Xavier R.J."/>
            <person name="Alm E.J."/>
        </authorList>
    </citation>
    <scope>NUCLEOTIDE SEQUENCE [LARGE SCALE GENOMIC DNA]</scope>
    <source>
        <strain evidence="2 3">BIOML-A2</strain>
    </source>
</reference>
<name>A0A6I2NS68_PARDI</name>
<protein>
    <recommendedName>
        <fullName evidence="4">Prevent-host-death protein</fullName>
    </recommendedName>
</protein>
<evidence type="ECO:0008006" key="4">
    <source>
        <dbReference type="Google" id="ProtNLM"/>
    </source>
</evidence>
<accession>A0A6I2NS68</accession>